<dbReference type="EMBL" id="BAABBO010000012">
    <property type="protein sequence ID" value="GAA3969663.1"/>
    <property type="molecule type" value="Genomic_DNA"/>
</dbReference>
<protein>
    <submittedName>
        <fullName evidence="2">DUF2254 domain-containing protein</fullName>
    </submittedName>
</protein>
<feature type="transmembrane region" description="Helical" evidence="1">
    <location>
        <begin position="115"/>
        <end position="132"/>
    </location>
</feature>
<organism evidence="2 3">
    <name type="scientific">Allohahella marinimesophila</name>
    <dbReference type="NCBI Taxonomy" id="1054972"/>
    <lineage>
        <taxon>Bacteria</taxon>
        <taxon>Pseudomonadati</taxon>
        <taxon>Pseudomonadota</taxon>
        <taxon>Gammaproteobacteria</taxon>
        <taxon>Oceanospirillales</taxon>
        <taxon>Hahellaceae</taxon>
        <taxon>Allohahella</taxon>
    </lineage>
</organism>
<sequence>MRRLKNAIFRLVQRVFNSIAFVPTVVAVGMFLFYFLIIYLEYQPQTQSLKDNWPTLFVDDAENARTILGTLVGGIISLTVFSFSMVMVVLTRASATLSPRIIPGLITKPQHQRTLGVYIGTIIFSLVLLTNINSVDDGFKVPGLGIFFAMLFGIVSLALFVYFIHSITRSIQVDFVMDSIFERTRGEIANRLERLKDSRDDQSMPDIDDWIDIQNDHTGYFKKSNITELMKILSDNDICLVTLVHRGEFVAKGRPMVKVNSKIDDDVVKAILDCFTFYIAEIADDHYTFGFNQISEIAIKALSPGINDPGTAIRALDMLSILFADFARHPGFDVECDDDGEPRMFYTAKDFLELLYTTLGPIREYGRKDAIVVGKLVESCINVAYADLDDNQTDGLVEFVDDIVKTSDPTIESIMDRRFINRKVRLLNKALGGDREVALLSHER</sequence>
<feature type="transmembrane region" description="Helical" evidence="1">
    <location>
        <begin position="20"/>
        <end position="40"/>
    </location>
</feature>
<dbReference type="Proteomes" id="UP001501337">
    <property type="component" value="Unassembled WGS sequence"/>
</dbReference>
<feature type="transmembrane region" description="Helical" evidence="1">
    <location>
        <begin position="144"/>
        <end position="164"/>
    </location>
</feature>
<dbReference type="InterPro" id="IPR018723">
    <property type="entry name" value="DUF2254_membrane"/>
</dbReference>
<keyword evidence="3" id="KW-1185">Reference proteome</keyword>
<feature type="transmembrane region" description="Helical" evidence="1">
    <location>
        <begin position="67"/>
        <end position="90"/>
    </location>
</feature>
<dbReference type="RefSeq" id="WP_344807658.1">
    <property type="nucleotide sequence ID" value="NZ_BAABBO010000012.1"/>
</dbReference>
<keyword evidence="1" id="KW-1133">Transmembrane helix</keyword>
<evidence type="ECO:0000313" key="2">
    <source>
        <dbReference type="EMBL" id="GAA3969663.1"/>
    </source>
</evidence>
<comment type="caution">
    <text evidence="2">The sequence shown here is derived from an EMBL/GenBank/DDBJ whole genome shotgun (WGS) entry which is preliminary data.</text>
</comment>
<keyword evidence="1" id="KW-0472">Membrane</keyword>
<name>A0ABP7PRE8_9GAMM</name>
<evidence type="ECO:0000256" key="1">
    <source>
        <dbReference type="SAM" id="Phobius"/>
    </source>
</evidence>
<gene>
    <name evidence="2" type="ORF">GCM10022278_29240</name>
</gene>
<evidence type="ECO:0000313" key="3">
    <source>
        <dbReference type="Proteomes" id="UP001501337"/>
    </source>
</evidence>
<keyword evidence="1" id="KW-0812">Transmembrane</keyword>
<proteinExistence type="predicted"/>
<reference evidence="3" key="1">
    <citation type="journal article" date="2019" name="Int. J. Syst. Evol. Microbiol.">
        <title>The Global Catalogue of Microorganisms (GCM) 10K type strain sequencing project: providing services to taxonomists for standard genome sequencing and annotation.</title>
        <authorList>
            <consortium name="The Broad Institute Genomics Platform"/>
            <consortium name="The Broad Institute Genome Sequencing Center for Infectious Disease"/>
            <person name="Wu L."/>
            <person name="Ma J."/>
        </authorList>
    </citation>
    <scope>NUCLEOTIDE SEQUENCE [LARGE SCALE GENOMIC DNA]</scope>
    <source>
        <strain evidence="3">JCM 17555</strain>
    </source>
</reference>
<accession>A0ABP7PRE8</accession>
<dbReference type="Pfam" id="PF10011">
    <property type="entry name" value="DUF2254"/>
    <property type="match status" value="1"/>
</dbReference>